<gene>
    <name evidence="1" type="ORF">RCOM_1927630</name>
</gene>
<sequence>GADTAAIESIERCVGMFRAAGGMASVDDGRDAGIETGERGEPGAEIHIQRSIMAAQCFRHHIDIGKEIVHIGHHAAHCAQPHVMMGVDQTWHDDAVRSIDNRCIGNGEVLSDGRYSAVFHEQVADGEIAGCLVHCQYGAAFEKRAGMVEIAHDWVLSGLRHGTVIALE</sequence>
<evidence type="ECO:0000313" key="2">
    <source>
        <dbReference type="Proteomes" id="UP000008311"/>
    </source>
</evidence>
<dbReference type="EMBL" id="EQ983681">
    <property type="protein sequence ID" value="EEF24041.1"/>
    <property type="molecule type" value="Genomic_DNA"/>
</dbReference>
<accession>B9TJC4</accession>
<dbReference type="Proteomes" id="UP000008311">
    <property type="component" value="Unassembled WGS sequence"/>
</dbReference>
<feature type="non-terminal residue" evidence="1">
    <location>
        <position position="1"/>
    </location>
</feature>
<name>B9TJC4_RICCO</name>
<organism evidence="1 2">
    <name type="scientific">Ricinus communis</name>
    <name type="common">Castor bean</name>
    <dbReference type="NCBI Taxonomy" id="3988"/>
    <lineage>
        <taxon>Eukaryota</taxon>
        <taxon>Viridiplantae</taxon>
        <taxon>Streptophyta</taxon>
        <taxon>Embryophyta</taxon>
        <taxon>Tracheophyta</taxon>
        <taxon>Spermatophyta</taxon>
        <taxon>Magnoliopsida</taxon>
        <taxon>eudicotyledons</taxon>
        <taxon>Gunneridae</taxon>
        <taxon>Pentapetalae</taxon>
        <taxon>rosids</taxon>
        <taxon>fabids</taxon>
        <taxon>Malpighiales</taxon>
        <taxon>Euphorbiaceae</taxon>
        <taxon>Acalyphoideae</taxon>
        <taxon>Acalypheae</taxon>
        <taxon>Ricinus</taxon>
    </lineage>
</organism>
<dbReference type="InParanoid" id="B9TJC4"/>
<reference evidence="2" key="1">
    <citation type="journal article" date="2010" name="Nat. Biotechnol.">
        <title>Draft genome sequence of the oilseed species Ricinus communis.</title>
        <authorList>
            <person name="Chan A.P."/>
            <person name="Crabtree J."/>
            <person name="Zhao Q."/>
            <person name="Lorenzi H."/>
            <person name="Orvis J."/>
            <person name="Puiu D."/>
            <person name="Melake-Berhan A."/>
            <person name="Jones K.M."/>
            <person name="Redman J."/>
            <person name="Chen G."/>
            <person name="Cahoon E.B."/>
            <person name="Gedil M."/>
            <person name="Stanke M."/>
            <person name="Haas B.J."/>
            <person name="Wortman J.R."/>
            <person name="Fraser-Liggett C.M."/>
            <person name="Ravel J."/>
            <person name="Rabinowicz P.D."/>
        </authorList>
    </citation>
    <scope>NUCLEOTIDE SEQUENCE [LARGE SCALE GENOMIC DNA]</scope>
    <source>
        <strain evidence="2">cv. Hale</strain>
    </source>
</reference>
<protein>
    <submittedName>
        <fullName evidence="1">Uncharacterized protein</fullName>
    </submittedName>
</protein>
<evidence type="ECO:0000313" key="1">
    <source>
        <dbReference type="EMBL" id="EEF24041.1"/>
    </source>
</evidence>
<proteinExistence type="predicted"/>
<keyword evidence="2" id="KW-1185">Reference proteome</keyword>
<dbReference type="AlphaFoldDB" id="B9TJC4"/>